<dbReference type="GO" id="GO:0005975">
    <property type="term" value="P:carbohydrate metabolic process"/>
    <property type="evidence" value="ECO:0007669"/>
    <property type="project" value="InterPro"/>
</dbReference>
<evidence type="ECO:0000256" key="3">
    <source>
        <dbReference type="SAM" id="SignalP"/>
    </source>
</evidence>
<reference evidence="6" key="1">
    <citation type="journal article" date="2014" name="Proc. Natl. Acad. Sci. U.S.A.">
        <title>Extensive sampling of basidiomycete genomes demonstrates inadequacy of the white-rot/brown-rot paradigm for wood decay fungi.</title>
        <authorList>
            <person name="Riley R."/>
            <person name="Salamov A.A."/>
            <person name="Brown D.W."/>
            <person name="Nagy L.G."/>
            <person name="Floudas D."/>
            <person name="Held B.W."/>
            <person name="Levasseur A."/>
            <person name="Lombard V."/>
            <person name="Morin E."/>
            <person name="Otillar R."/>
            <person name="Lindquist E.A."/>
            <person name="Sun H."/>
            <person name="LaButti K.M."/>
            <person name="Schmutz J."/>
            <person name="Jabbour D."/>
            <person name="Luo H."/>
            <person name="Baker S.E."/>
            <person name="Pisabarro A.G."/>
            <person name="Walton J.D."/>
            <person name="Blanchette R.A."/>
            <person name="Henrissat B."/>
            <person name="Martin F."/>
            <person name="Cullen D."/>
            <person name="Hibbett D.S."/>
            <person name="Grigoriev I.V."/>
        </authorList>
    </citation>
    <scope>NUCLEOTIDE SEQUENCE [LARGE SCALE GENOMIC DNA]</scope>
    <source>
        <strain evidence="6">CBS 339.88</strain>
    </source>
</reference>
<dbReference type="Pfam" id="PF00734">
    <property type="entry name" value="CBM_1"/>
    <property type="match status" value="1"/>
</dbReference>
<dbReference type="PROSITE" id="PS00562">
    <property type="entry name" value="CBM1_1"/>
    <property type="match status" value="1"/>
</dbReference>
<keyword evidence="1 3" id="KW-0732">Signal</keyword>
<organism evidence="5 6">
    <name type="scientific">Galerina marginata (strain CBS 339.88)</name>
    <dbReference type="NCBI Taxonomy" id="685588"/>
    <lineage>
        <taxon>Eukaryota</taxon>
        <taxon>Fungi</taxon>
        <taxon>Dikarya</taxon>
        <taxon>Basidiomycota</taxon>
        <taxon>Agaricomycotina</taxon>
        <taxon>Agaricomycetes</taxon>
        <taxon>Agaricomycetidae</taxon>
        <taxon>Agaricales</taxon>
        <taxon>Agaricineae</taxon>
        <taxon>Strophariaceae</taxon>
        <taxon>Galerina</taxon>
    </lineage>
</organism>
<accession>A0A067SLH4</accession>
<feature type="region of interest" description="Disordered" evidence="2">
    <location>
        <begin position="30"/>
        <end position="62"/>
    </location>
</feature>
<feature type="compositionally biased region" description="Low complexity" evidence="2">
    <location>
        <begin position="35"/>
        <end position="58"/>
    </location>
</feature>
<evidence type="ECO:0000256" key="1">
    <source>
        <dbReference type="ARBA" id="ARBA00022729"/>
    </source>
</evidence>
<proteinExistence type="predicted"/>
<dbReference type="PROSITE" id="PS51164">
    <property type="entry name" value="CBM1_2"/>
    <property type="match status" value="1"/>
</dbReference>
<name>A0A067SLH4_GALM3</name>
<dbReference type="SMART" id="SM00236">
    <property type="entry name" value="fCBD"/>
    <property type="match status" value="1"/>
</dbReference>
<evidence type="ECO:0000256" key="2">
    <source>
        <dbReference type="SAM" id="MobiDB-lite"/>
    </source>
</evidence>
<feature type="signal peptide" evidence="3">
    <location>
        <begin position="1"/>
        <end position="20"/>
    </location>
</feature>
<dbReference type="HOGENOM" id="CLU_2346829_0_0_1"/>
<dbReference type="InterPro" id="IPR035971">
    <property type="entry name" value="CBD_sf"/>
</dbReference>
<feature type="chain" id="PRO_5001645897" description="CBM1 domain-containing protein" evidence="3">
    <location>
        <begin position="21"/>
        <end position="100"/>
    </location>
</feature>
<dbReference type="SUPFAM" id="SSF57180">
    <property type="entry name" value="Cellulose-binding domain"/>
    <property type="match status" value="1"/>
</dbReference>
<dbReference type="InterPro" id="IPR000254">
    <property type="entry name" value="CBD"/>
</dbReference>
<dbReference type="Proteomes" id="UP000027222">
    <property type="component" value="Unassembled WGS sequence"/>
</dbReference>
<evidence type="ECO:0000313" key="5">
    <source>
        <dbReference type="EMBL" id="KDR71795.1"/>
    </source>
</evidence>
<sequence length="100" mass="10372">MVSFKLTTFLALYSAATVLASPANIINVAARQDDPGSGSSTTPSPTTSLPATTTSNSAVPPTSSIARHYDLCGGEGWTGPTVCATPYTCVVLNRFWSQCL</sequence>
<dbReference type="OrthoDB" id="2119228at2759"/>
<evidence type="ECO:0000259" key="4">
    <source>
        <dbReference type="PROSITE" id="PS51164"/>
    </source>
</evidence>
<keyword evidence="6" id="KW-1185">Reference proteome</keyword>
<evidence type="ECO:0000313" key="6">
    <source>
        <dbReference type="Proteomes" id="UP000027222"/>
    </source>
</evidence>
<dbReference type="GO" id="GO:0005576">
    <property type="term" value="C:extracellular region"/>
    <property type="evidence" value="ECO:0007669"/>
    <property type="project" value="InterPro"/>
</dbReference>
<dbReference type="GO" id="GO:0030248">
    <property type="term" value="F:cellulose binding"/>
    <property type="evidence" value="ECO:0007669"/>
    <property type="project" value="InterPro"/>
</dbReference>
<dbReference type="AlphaFoldDB" id="A0A067SLH4"/>
<dbReference type="EMBL" id="KL142391">
    <property type="protein sequence ID" value="KDR71795.1"/>
    <property type="molecule type" value="Genomic_DNA"/>
</dbReference>
<protein>
    <recommendedName>
        <fullName evidence="4">CBM1 domain-containing protein</fullName>
    </recommendedName>
</protein>
<feature type="domain" description="CBM1" evidence="4">
    <location>
        <begin position="64"/>
        <end position="100"/>
    </location>
</feature>
<gene>
    <name evidence="5" type="ORF">GALMADRAFT_253541</name>
</gene>